<dbReference type="SUPFAM" id="SSF52266">
    <property type="entry name" value="SGNH hydrolase"/>
    <property type="match status" value="1"/>
</dbReference>
<dbReference type="RefSeq" id="XP_010266838.1">
    <property type="nucleotide sequence ID" value="XM_010268536.2"/>
</dbReference>
<gene>
    <name evidence="3" type="primary">LOC104604261</name>
</gene>
<organism evidence="2 3">
    <name type="scientific">Nelumbo nucifera</name>
    <name type="common">Sacred lotus</name>
    <dbReference type="NCBI Taxonomy" id="4432"/>
    <lineage>
        <taxon>Eukaryota</taxon>
        <taxon>Viridiplantae</taxon>
        <taxon>Streptophyta</taxon>
        <taxon>Embryophyta</taxon>
        <taxon>Tracheophyta</taxon>
        <taxon>Spermatophyta</taxon>
        <taxon>Magnoliopsida</taxon>
        <taxon>Proteales</taxon>
        <taxon>Nelumbonaceae</taxon>
        <taxon>Nelumbo</taxon>
    </lineage>
</organism>
<sequence length="366" mass="40043">MQLSAIELGSVTSTTCLALLFSVFTSLQWQIIQGDVVSPNVTFPAVFVFGDSIVDTGNNNYLVSVAKSNFPPYGRDFPERKATGRFCNGRVPSDFLAENLGVKNLLPPYLDPNLQIEDLLTGVNFASAGGAFDIVTPAVLSAIPLSDQLKMFKEYIEKVEAAVGEEKTAALISESMYMLCAGSNDLAGYFITTARQFTYDITEYTTLMVQLASTFIQELHALGVRNIGIVNTPPVGCVPFQRTIGGGVDRGCSEKLNVGAKLFNAKLSSELESLQNKLPTATLVLLEVYHPLLDIIQRPHVYGFEEVMRGCCGTGNVELSILCNDLTPFTCSDVSNYVFWDSYHPTEKAYKILMDAVTQDIIKKFS</sequence>
<dbReference type="CDD" id="cd01837">
    <property type="entry name" value="SGNH_plant_lipase_like"/>
    <property type="match status" value="1"/>
</dbReference>
<dbReference type="GO" id="GO:0016298">
    <property type="term" value="F:lipase activity"/>
    <property type="evidence" value="ECO:0007669"/>
    <property type="project" value="InterPro"/>
</dbReference>
<dbReference type="eggNOG" id="ENOG502QW19">
    <property type="taxonomic scope" value="Eukaryota"/>
</dbReference>
<dbReference type="GO" id="GO:0006629">
    <property type="term" value="P:lipid metabolic process"/>
    <property type="evidence" value="ECO:0007669"/>
    <property type="project" value="InterPro"/>
</dbReference>
<dbReference type="Proteomes" id="UP000189703">
    <property type="component" value="Unplaced"/>
</dbReference>
<proteinExistence type="inferred from homology"/>
<dbReference type="InterPro" id="IPR050592">
    <property type="entry name" value="GDSL_lipolytic_enzyme"/>
</dbReference>
<dbReference type="InterPro" id="IPR036514">
    <property type="entry name" value="SGNH_hydro_sf"/>
</dbReference>
<dbReference type="InterPro" id="IPR001087">
    <property type="entry name" value="GDSL"/>
</dbReference>
<dbReference type="PANTHER" id="PTHR45642:SF95">
    <property type="entry name" value="GDSL-LIKE LIPASE_ACYLHYDROLASE FAMILY PROTEIN, EXPRESSED"/>
    <property type="match status" value="1"/>
</dbReference>
<protein>
    <submittedName>
        <fullName evidence="3">GDSL esterase/lipase EXL3-like</fullName>
    </submittedName>
</protein>
<reference evidence="3" key="1">
    <citation type="submission" date="2025-08" db="UniProtKB">
        <authorList>
            <consortium name="RefSeq"/>
        </authorList>
    </citation>
    <scope>IDENTIFICATION</scope>
</reference>
<dbReference type="OMA" id="CANNINV"/>
<dbReference type="Gene3D" id="3.40.50.1110">
    <property type="entry name" value="SGNH hydrolase"/>
    <property type="match status" value="1"/>
</dbReference>
<dbReference type="OrthoDB" id="1600564at2759"/>
<dbReference type="InterPro" id="IPR008265">
    <property type="entry name" value="Lipase_GDSL_AS"/>
</dbReference>
<evidence type="ECO:0000313" key="2">
    <source>
        <dbReference type="Proteomes" id="UP000189703"/>
    </source>
</evidence>
<dbReference type="PANTHER" id="PTHR45642">
    <property type="entry name" value="GDSL ESTERASE/LIPASE EXL3"/>
    <property type="match status" value="1"/>
</dbReference>
<keyword evidence="2" id="KW-1185">Reference proteome</keyword>
<dbReference type="GeneID" id="104604261"/>
<accession>A0A1U8AUI7</accession>
<evidence type="ECO:0000256" key="1">
    <source>
        <dbReference type="ARBA" id="ARBA00008668"/>
    </source>
</evidence>
<dbReference type="AlphaFoldDB" id="A0A1U8AUI7"/>
<evidence type="ECO:0000313" key="3">
    <source>
        <dbReference type="RefSeq" id="XP_010266838.1"/>
    </source>
</evidence>
<dbReference type="KEGG" id="nnu:104604261"/>
<dbReference type="Pfam" id="PF00657">
    <property type="entry name" value="Lipase_GDSL"/>
    <property type="match status" value="1"/>
</dbReference>
<dbReference type="PROSITE" id="PS01098">
    <property type="entry name" value="LIPASE_GDSL_SER"/>
    <property type="match status" value="1"/>
</dbReference>
<dbReference type="InterPro" id="IPR035669">
    <property type="entry name" value="SGNH_plant_lipase-like"/>
</dbReference>
<comment type="similarity">
    <text evidence="1">Belongs to the 'GDSL' lipolytic enzyme family.</text>
</comment>
<dbReference type="InParanoid" id="A0A1U8AUI7"/>
<dbReference type="FunFam" id="3.40.50.1110:FF:000003">
    <property type="entry name" value="GDSL esterase/lipase APG"/>
    <property type="match status" value="1"/>
</dbReference>
<name>A0A1U8AUI7_NELNU</name>